<dbReference type="PaxDb" id="1198114-AciX9_0128"/>
<evidence type="ECO:0000259" key="8">
    <source>
        <dbReference type="Pfam" id="PF01077"/>
    </source>
</evidence>
<feature type="domain" description="Nitrite/Sulfite reductase ferredoxin-like" evidence="9">
    <location>
        <begin position="382"/>
        <end position="448"/>
    </location>
</feature>
<keyword evidence="5" id="KW-0560">Oxidoreductase</keyword>
<sequence length="602" mass="65364">MPANGPLANPQNALTAPMLESAGDETFSVEQKQYLEGFFAGVIQRMPFVGHTAAGQITAEPTAGTQNLAATFHGTLVEDLCREELWKYERNPLDAWDELLSHSKENMAPNPENTYRFKFHGFFYVSPAQDSFMLRLRVPGAVLTSRQMRGLAEMADEWGAGRCDLTTRSNVQIRDFQPKHLVPVLNKIAALGMSSRGSGADNIRNITASPLSGIDPRSLLDVRPHADALAQYILNSRDLFGLPRKFNVAFDDGGTISAVADTNDIGFQAVRVSEGQSLPAGVYFRVLLCGITGHRQFATDAGVILKPHEAVAVAAAMIRVFAENGDRTDRKKARLKYLVDRWGMERFLEEAEKLLAFPLLRLPLADCEARGPIERAGHIGTHAQVQPGLSYIGVSVPVGRLPVDQMRAVAGIAEEFGTGEIRLTVWQNLILPNIPEARLPAAQAALTAAGLKFTAGPVLSGTVACTGNQGCRYAASDTKTHAVALARTLDERFPQLTQPINLHVTGCNNSCAQHYIGDIGLMGTKVEGEEGYVVSLGGGSDADQGIAREFIAAIKFADLPPVMELLLGSFVDLRSDENETFLAFTRRHSIEELRAFAQVEAE</sequence>
<dbReference type="STRING" id="1198114.AciX9_0128"/>
<dbReference type="GO" id="GO:0020037">
    <property type="term" value="F:heme binding"/>
    <property type="evidence" value="ECO:0007669"/>
    <property type="project" value="InterPro"/>
</dbReference>
<protein>
    <submittedName>
        <fullName evidence="10">Precorrin-3B synthase</fullName>
    </submittedName>
</protein>
<proteinExistence type="inferred from homology"/>
<evidence type="ECO:0000313" key="11">
    <source>
        <dbReference type="Proteomes" id="UP000000343"/>
    </source>
</evidence>
<keyword evidence="2" id="KW-0004">4Fe-4S</keyword>
<dbReference type="GO" id="GO:0046872">
    <property type="term" value="F:metal ion binding"/>
    <property type="evidence" value="ECO:0007669"/>
    <property type="project" value="UniProtKB-KW"/>
</dbReference>
<dbReference type="GO" id="GO:0016491">
    <property type="term" value="F:oxidoreductase activity"/>
    <property type="evidence" value="ECO:0007669"/>
    <property type="project" value="UniProtKB-KW"/>
</dbReference>
<dbReference type="KEGG" id="acm:AciX9_0128"/>
<evidence type="ECO:0000256" key="4">
    <source>
        <dbReference type="ARBA" id="ARBA00022723"/>
    </source>
</evidence>
<dbReference type="InterPro" id="IPR006066">
    <property type="entry name" value="NO2/SO3_Rdtase_FeS/sirohaem_BS"/>
</dbReference>
<dbReference type="InterPro" id="IPR045854">
    <property type="entry name" value="NO2/SO3_Rdtase_4Fe4S_sf"/>
</dbReference>
<dbReference type="AlphaFoldDB" id="E8X513"/>
<dbReference type="InterPro" id="IPR036136">
    <property type="entry name" value="Nit/Sulf_reduc_fer-like_dom_sf"/>
</dbReference>
<dbReference type="InterPro" id="IPR012798">
    <property type="entry name" value="Cbl_synth_CobG-like"/>
</dbReference>
<dbReference type="eggNOG" id="COG0155">
    <property type="taxonomic scope" value="Bacteria"/>
</dbReference>
<dbReference type="Proteomes" id="UP000000343">
    <property type="component" value="Chromosome"/>
</dbReference>
<dbReference type="PANTHER" id="PTHR32439">
    <property type="entry name" value="FERREDOXIN--NITRITE REDUCTASE, CHLOROPLASTIC"/>
    <property type="match status" value="1"/>
</dbReference>
<dbReference type="Pfam" id="PF03460">
    <property type="entry name" value="NIR_SIR_ferr"/>
    <property type="match status" value="2"/>
</dbReference>
<keyword evidence="6" id="KW-0408">Iron</keyword>
<evidence type="ECO:0000313" key="10">
    <source>
        <dbReference type="EMBL" id="ADW67205.1"/>
    </source>
</evidence>
<evidence type="ECO:0000256" key="2">
    <source>
        <dbReference type="ARBA" id="ARBA00022485"/>
    </source>
</evidence>
<evidence type="ECO:0000256" key="5">
    <source>
        <dbReference type="ARBA" id="ARBA00023002"/>
    </source>
</evidence>
<dbReference type="Pfam" id="PF01077">
    <property type="entry name" value="NIR_SIR"/>
    <property type="match status" value="2"/>
</dbReference>
<dbReference type="SUPFAM" id="SSF56014">
    <property type="entry name" value="Nitrite and sulphite reductase 4Fe-4S domain-like"/>
    <property type="match status" value="2"/>
</dbReference>
<evidence type="ECO:0000259" key="9">
    <source>
        <dbReference type="Pfam" id="PF03460"/>
    </source>
</evidence>
<dbReference type="NCBIfam" id="NF007126">
    <property type="entry name" value="PRK09567.1"/>
    <property type="match status" value="1"/>
</dbReference>
<comment type="similarity">
    <text evidence="1">Belongs to the nitrite and sulfite reductase 4Fe-4S domain family.</text>
</comment>
<evidence type="ECO:0000256" key="7">
    <source>
        <dbReference type="ARBA" id="ARBA00023014"/>
    </source>
</evidence>
<dbReference type="EMBL" id="CP002480">
    <property type="protein sequence ID" value="ADW67205.1"/>
    <property type="molecule type" value="Genomic_DNA"/>
</dbReference>
<dbReference type="HOGENOM" id="CLU_015667_2_3_0"/>
<feature type="domain" description="Nitrite/Sulfite reductase ferredoxin-like" evidence="9">
    <location>
        <begin position="129"/>
        <end position="190"/>
    </location>
</feature>
<reference evidence="11" key="1">
    <citation type="submission" date="2011-01" db="EMBL/GenBank/DDBJ databases">
        <title>Complete sequence of chromosome of Acidobacterium sp. MP5ACTX9.</title>
        <authorList>
            <consortium name="US DOE Joint Genome Institute"/>
            <person name="Lucas S."/>
            <person name="Copeland A."/>
            <person name="Lapidus A."/>
            <person name="Cheng J.-F."/>
            <person name="Goodwin L."/>
            <person name="Pitluck S."/>
            <person name="Teshima H."/>
            <person name="Detter J.C."/>
            <person name="Han C."/>
            <person name="Tapia R."/>
            <person name="Land M."/>
            <person name="Hauser L."/>
            <person name="Kyrpides N."/>
            <person name="Ivanova N."/>
            <person name="Ovchinnikova G."/>
            <person name="Pagani I."/>
            <person name="Rawat S.R."/>
            <person name="Mannisto M."/>
            <person name="Haggblom M.M."/>
            <person name="Woyke T."/>
        </authorList>
    </citation>
    <scope>NUCLEOTIDE SEQUENCE [LARGE SCALE GENOMIC DNA]</scope>
    <source>
        <strain evidence="11">MP5ACTX9</strain>
    </source>
</reference>
<keyword evidence="7" id="KW-0411">Iron-sulfur</keyword>
<dbReference type="NCBIfam" id="TIGR02435">
    <property type="entry name" value="CobG"/>
    <property type="match status" value="1"/>
</dbReference>
<organism evidence="11">
    <name type="scientific">Granulicella tundricola (strain ATCC BAA-1859 / DSM 23138 / MP5ACTX9)</name>
    <dbReference type="NCBI Taxonomy" id="1198114"/>
    <lineage>
        <taxon>Bacteria</taxon>
        <taxon>Pseudomonadati</taxon>
        <taxon>Acidobacteriota</taxon>
        <taxon>Terriglobia</taxon>
        <taxon>Terriglobales</taxon>
        <taxon>Acidobacteriaceae</taxon>
        <taxon>Granulicella</taxon>
    </lineage>
</organism>
<dbReference type="InterPro" id="IPR005117">
    <property type="entry name" value="NiRdtase/SiRdtase_haem-b_fer"/>
</dbReference>
<keyword evidence="3" id="KW-0349">Heme</keyword>
<dbReference type="PRINTS" id="PR00397">
    <property type="entry name" value="SIROHAEM"/>
</dbReference>
<dbReference type="PROSITE" id="PS00365">
    <property type="entry name" value="NIR_SIR"/>
    <property type="match status" value="1"/>
</dbReference>
<evidence type="ECO:0000256" key="6">
    <source>
        <dbReference type="ARBA" id="ARBA00023004"/>
    </source>
</evidence>
<evidence type="ECO:0000256" key="1">
    <source>
        <dbReference type="ARBA" id="ARBA00010429"/>
    </source>
</evidence>
<dbReference type="Gene3D" id="3.30.413.10">
    <property type="entry name" value="Sulfite Reductase Hemoprotein, domain 1"/>
    <property type="match status" value="2"/>
</dbReference>
<evidence type="ECO:0000256" key="3">
    <source>
        <dbReference type="ARBA" id="ARBA00022617"/>
    </source>
</evidence>
<dbReference type="PANTHER" id="PTHR32439:SF0">
    <property type="entry name" value="FERREDOXIN--NITRITE REDUCTASE, CHLOROPLASTIC"/>
    <property type="match status" value="1"/>
</dbReference>
<dbReference type="Gene3D" id="3.90.480.10">
    <property type="entry name" value="Sulfite Reductase Hemoprotein,Domain 2"/>
    <property type="match status" value="1"/>
</dbReference>
<dbReference type="InterPro" id="IPR006067">
    <property type="entry name" value="NO2/SO3_Rdtase_4Fe4S_dom"/>
</dbReference>
<dbReference type="InterPro" id="IPR051329">
    <property type="entry name" value="NIR_SIR_4Fe-4S"/>
</dbReference>
<gene>
    <name evidence="10" type="ordered locus">AciX9_0128</name>
</gene>
<feature type="domain" description="Nitrite/sulphite reductase 4Fe-4S" evidence="8">
    <location>
        <begin position="200"/>
        <end position="355"/>
    </location>
</feature>
<feature type="domain" description="Nitrite/sulphite reductase 4Fe-4S" evidence="8">
    <location>
        <begin position="461"/>
        <end position="574"/>
    </location>
</feature>
<keyword evidence="4" id="KW-0479">Metal-binding</keyword>
<keyword evidence="11" id="KW-1185">Reference proteome</keyword>
<dbReference type="SUPFAM" id="SSF55124">
    <property type="entry name" value="Nitrite/Sulfite reductase N-terminal domain-like"/>
    <property type="match status" value="2"/>
</dbReference>
<name>E8X513_GRATM</name>
<accession>E8X513</accession>
<dbReference type="GO" id="GO:0051539">
    <property type="term" value="F:4 iron, 4 sulfur cluster binding"/>
    <property type="evidence" value="ECO:0007669"/>
    <property type="project" value="UniProtKB-KW"/>
</dbReference>
<dbReference type="RefSeq" id="WP_013578533.1">
    <property type="nucleotide sequence ID" value="NC_015064.1"/>
</dbReference>